<dbReference type="Pfam" id="PF02653">
    <property type="entry name" value="BPD_transp_2"/>
    <property type="match status" value="1"/>
</dbReference>
<keyword evidence="3 6" id="KW-0812">Transmembrane</keyword>
<evidence type="ECO:0000256" key="2">
    <source>
        <dbReference type="ARBA" id="ARBA00022475"/>
    </source>
</evidence>
<keyword evidence="8" id="KW-1185">Reference proteome</keyword>
<gene>
    <name evidence="7" type="ORF">EKE94_04600</name>
</gene>
<dbReference type="InterPro" id="IPR043428">
    <property type="entry name" value="LivM-like"/>
</dbReference>
<feature type="transmembrane region" description="Helical" evidence="6">
    <location>
        <begin position="111"/>
        <end position="131"/>
    </location>
</feature>
<feature type="transmembrane region" description="Helical" evidence="6">
    <location>
        <begin position="37"/>
        <end position="55"/>
    </location>
</feature>
<dbReference type="CDD" id="cd06581">
    <property type="entry name" value="TM_PBP1_LivM_like"/>
    <property type="match status" value="1"/>
</dbReference>
<feature type="transmembrane region" description="Helical" evidence="6">
    <location>
        <begin position="251"/>
        <end position="277"/>
    </location>
</feature>
<dbReference type="AlphaFoldDB" id="A0A438AMQ3"/>
<keyword evidence="2" id="KW-1003">Cell membrane</keyword>
<dbReference type="RefSeq" id="WP_127905382.1">
    <property type="nucleotide sequence ID" value="NZ_RQXX01000001.1"/>
</dbReference>
<dbReference type="Proteomes" id="UP000285908">
    <property type="component" value="Unassembled WGS sequence"/>
</dbReference>
<feature type="transmembrane region" description="Helical" evidence="6">
    <location>
        <begin position="166"/>
        <end position="183"/>
    </location>
</feature>
<accession>A0A438AMQ3</accession>
<name>A0A438AMQ3_9RHOB</name>
<feature type="transmembrane region" description="Helical" evidence="6">
    <location>
        <begin position="214"/>
        <end position="239"/>
    </location>
</feature>
<keyword evidence="4 6" id="KW-1133">Transmembrane helix</keyword>
<feature type="transmembrane region" description="Helical" evidence="6">
    <location>
        <begin position="284"/>
        <end position="302"/>
    </location>
</feature>
<protein>
    <submittedName>
        <fullName evidence="7">Branched-chain amino acid ABC transporter permease</fullName>
    </submittedName>
</protein>
<evidence type="ECO:0000256" key="4">
    <source>
        <dbReference type="ARBA" id="ARBA00022989"/>
    </source>
</evidence>
<evidence type="ECO:0000256" key="6">
    <source>
        <dbReference type="SAM" id="Phobius"/>
    </source>
</evidence>
<dbReference type="InterPro" id="IPR001851">
    <property type="entry name" value="ABC_transp_permease"/>
</dbReference>
<dbReference type="OrthoDB" id="9804361at2"/>
<evidence type="ECO:0000256" key="1">
    <source>
        <dbReference type="ARBA" id="ARBA00004651"/>
    </source>
</evidence>
<dbReference type="EMBL" id="RQXX01000001">
    <property type="protein sequence ID" value="RVV99939.1"/>
    <property type="molecule type" value="Genomic_DNA"/>
</dbReference>
<evidence type="ECO:0000313" key="7">
    <source>
        <dbReference type="EMBL" id="RVV99939.1"/>
    </source>
</evidence>
<comment type="caution">
    <text evidence="7">The sequence shown here is derived from an EMBL/GenBank/DDBJ whole genome shotgun (WGS) entry which is preliminary data.</text>
</comment>
<dbReference type="PANTHER" id="PTHR30482">
    <property type="entry name" value="HIGH-AFFINITY BRANCHED-CHAIN AMINO ACID TRANSPORT SYSTEM PERMEASE"/>
    <property type="match status" value="1"/>
</dbReference>
<feature type="transmembrane region" description="Helical" evidence="6">
    <location>
        <begin position="85"/>
        <end position="106"/>
    </location>
</feature>
<evidence type="ECO:0000313" key="8">
    <source>
        <dbReference type="Proteomes" id="UP000285908"/>
    </source>
</evidence>
<sequence>MRSANPRLLLLCAAVVAALFALQFVLSEYLVLTATRILILAIFAMGYNMLMGYTGMLSLGHAMFFAAGVYAAGLSSYYWGLSLPLAFVLGVGASFAVSLVTGLLVLRTQAVAFMIVTLMFAQVTYLTTLQFSDITGGDQGLTLPTGARGFTLMGIAVDLTRDSHRYNLALALFTATLAGLFALTQGRRGRLFAAVRENAGRTEMLGFNTFRIRLVAFVVSGTLSGMSGALYALMFGYIGSAFAGFELSIEALLFTLVGGPGTLLGPLLGTGVMTLLIDRLSGVTSAYLIVVGALLIAVNQWAPAGLLGTLRDRRLPWLK</sequence>
<feature type="transmembrane region" description="Helical" evidence="6">
    <location>
        <begin position="62"/>
        <end position="79"/>
    </location>
</feature>
<reference evidence="7 8" key="1">
    <citation type="submission" date="2018-11" db="EMBL/GenBank/DDBJ databases">
        <title>Mesobaculum littorinae gen. nov., sp. nov., isolated from Littorina scabra that represents a novel genus of the order Rhodobacteraceae.</title>
        <authorList>
            <person name="Li F."/>
        </authorList>
    </citation>
    <scope>NUCLEOTIDE SEQUENCE [LARGE SCALE GENOMIC DNA]</scope>
    <source>
        <strain evidence="7 8">M0103</strain>
    </source>
</reference>
<keyword evidence="5 6" id="KW-0472">Membrane</keyword>
<dbReference type="PANTHER" id="PTHR30482:SF17">
    <property type="entry name" value="ABC TRANSPORTER ATP-BINDING PROTEIN"/>
    <property type="match status" value="1"/>
</dbReference>
<evidence type="ECO:0000256" key="5">
    <source>
        <dbReference type="ARBA" id="ARBA00023136"/>
    </source>
</evidence>
<dbReference type="GO" id="GO:0015658">
    <property type="term" value="F:branched-chain amino acid transmembrane transporter activity"/>
    <property type="evidence" value="ECO:0007669"/>
    <property type="project" value="InterPro"/>
</dbReference>
<proteinExistence type="predicted"/>
<organism evidence="7 8">
    <name type="scientific">Mesobaculum littorinae</name>
    <dbReference type="NCBI Taxonomy" id="2486419"/>
    <lineage>
        <taxon>Bacteria</taxon>
        <taxon>Pseudomonadati</taxon>
        <taxon>Pseudomonadota</taxon>
        <taxon>Alphaproteobacteria</taxon>
        <taxon>Rhodobacterales</taxon>
        <taxon>Roseobacteraceae</taxon>
        <taxon>Mesobaculum</taxon>
    </lineage>
</organism>
<evidence type="ECO:0000256" key="3">
    <source>
        <dbReference type="ARBA" id="ARBA00022692"/>
    </source>
</evidence>
<dbReference type="GO" id="GO:0005886">
    <property type="term" value="C:plasma membrane"/>
    <property type="evidence" value="ECO:0007669"/>
    <property type="project" value="UniProtKB-SubCell"/>
</dbReference>
<comment type="subcellular location">
    <subcellularLocation>
        <location evidence="1">Cell membrane</location>
        <topology evidence="1">Multi-pass membrane protein</topology>
    </subcellularLocation>
</comment>